<keyword evidence="3 12" id="KW-0808">Transferase</keyword>
<keyword evidence="4" id="KW-0519">Myristate</keyword>
<evidence type="ECO:0000256" key="13">
    <source>
        <dbReference type="SAM" id="MobiDB-lite"/>
    </source>
</evidence>
<evidence type="ECO:0000256" key="14">
    <source>
        <dbReference type="SAM" id="Phobius"/>
    </source>
</evidence>
<evidence type="ECO:0000256" key="1">
    <source>
        <dbReference type="ARBA" id="ARBA00000900"/>
    </source>
</evidence>
<dbReference type="Gramene" id="fgenesh1_pm.C_scaffold_3000492">
    <property type="protein sequence ID" value="fgenesh1_pm.C_scaffold_3000492"/>
    <property type="gene ID" value="fgenesh1_pm.C_scaffold_3000492"/>
</dbReference>
<dbReference type="EMBL" id="GL348715">
    <property type="protein sequence ID" value="EFH60820.1"/>
    <property type="molecule type" value="Genomic_DNA"/>
</dbReference>
<dbReference type="InterPro" id="IPR045194">
    <property type="entry name" value="MGRN1/RNF157-like"/>
</dbReference>
<name>D7L4S6_ARALL</name>
<dbReference type="Pfam" id="PF13920">
    <property type="entry name" value="zf-C3HC4_3"/>
    <property type="match status" value="1"/>
</dbReference>
<dbReference type="EC" id="2.3.2.27" evidence="12"/>
<keyword evidence="9" id="KW-0449">Lipoprotein</keyword>
<evidence type="ECO:0000256" key="8">
    <source>
        <dbReference type="ARBA" id="ARBA00022833"/>
    </source>
</evidence>
<keyword evidence="14" id="KW-1133">Transmembrane helix</keyword>
<keyword evidence="5 12" id="KW-0479">Metal-binding</keyword>
<evidence type="ECO:0000256" key="6">
    <source>
        <dbReference type="ARBA" id="ARBA00022771"/>
    </source>
</evidence>
<keyword evidence="6 11" id="KW-0863">Zinc-finger</keyword>
<feature type="compositionally biased region" description="Pro residues" evidence="13">
    <location>
        <begin position="215"/>
        <end position="227"/>
    </location>
</feature>
<dbReference type="GO" id="GO:0016567">
    <property type="term" value="P:protein ubiquitination"/>
    <property type="evidence" value="ECO:0007669"/>
    <property type="project" value="UniProtKB-UniRule"/>
</dbReference>
<comment type="catalytic activity">
    <reaction evidence="1 12">
        <text>S-ubiquitinyl-[E2 ubiquitin-conjugating enzyme]-L-cysteine + [acceptor protein]-L-lysine = [E2 ubiquitin-conjugating enzyme]-L-cysteine + N(6)-ubiquitinyl-[acceptor protein]-L-lysine.</text>
        <dbReference type="EC" id="2.3.2.27"/>
    </reaction>
</comment>
<evidence type="ECO:0000256" key="10">
    <source>
        <dbReference type="ARBA" id="ARBA00025721"/>
    </source>
</evidence>
<feature type="domain" description="RING-type" evidence="15">
    <location>
        <begin position="497"/>
        <end position="536"/>
    </location>
</feature>
<evidence type="ECO:0000256" key="12">
    <source>
        <dbReference type="RuleBase" id="RU369081"/>
    </source>
</evidence>
<dbReference type="SUPFAM" id="SSF57850">
    <property type="entry name" value="RING/U-box"/>
    <property type="match status" value="1"/>
</dbReference>
<dbReference type="Gene3D" id="3.30.40.10">
    <property type="entry name" value="Zinc/RING finger domain, C3HC4 (zinc finger)"/>
    <property type="match status" value="1"/>
</dbReference>
<keyword evidence="17" id="KW-1185">Reference proteome</keyword>
<dbReference type="InterPro" id="IPR001841">
    <property type="entry name" value="Znf_RING"/>
</dbReference>
<dbReference type="SMART" id="SM00184">
    <property type="entry name" value="RING"/>
    <property type="match status" value="1"/>
</dbReference>
<proteinExistence type="inferred from homology"/>
<keyword evidence="14" id="KW-0812">Transmembrane</keyword>
<dbReference type="STRING" id="81972.D7L4S6"/>
<dbReference type="GO" id="GO:0061630">
    <property type="term" value="F:ubiquitin protein ligase activity"/>
    <property type="evidence" value="ECO:0007669"/>
    <property type="project" value="UniProtKB-UniRule"/>
</dbReference>
<evidence type="ECO:0000313" key="17">
    <source>
        <dbReference type="Proteomes" id="UP000008694"/>
    </source>
</evidence>
<evidence type="ECO:0000259" key="15">
    <source>
        <dbReference type="PROSITE" id="PS50089"/>
    </source>
</evidence>
<dbReference type="FunFam" id="3.30.40.10:FF:000115">
    <property type="entry name" value="probable E3 ubiquitin-protein ligase LOG2"/>
    <property type="match status" value="1"/>
</dbReference>
<reference evidence="17" key="1">
    <citation type="journal article" date="2011" name="Nat. Genet.">
        <title>The Arabidopsis lyrata genome sequence and the basis of rapid genome size change.</title>
        <authorList>
            <person name="Hu T.T."/>
            <person name="Pattyn P."/>
            <person name="Bakker E.G."/>
            <person name="Cao J."/>
            <person name="Cheng J.-F."/>
            <person name="Clark R.M."/>
            <person name="Fahlgren N."/>
            <person name="Fawcett J.A."/>
            <person name="Grimwood J."/>
            <person name="Gundlach H."/>
            <person name="Haberer G."/>
            <person name="Hollister J.D."/>
            <person name="Ossowski S."/>
            <person name="Ottilar R.P."/>
            <person name="Salamov A.A."/>
            <person name="Schneeberger K."/>
            <person name="Spannagl M."/>
            <person name="Wang X."/>
            <person name="Yang L."/>
            <person name="Nasrallah M.E."/>
            <person name="Bergelson J."/>
            <person name="Carrington J.C."/>
            <person name="Gaut B.S."/>
            <person name="Schmutz J."/>
            <person name="Mayer K.F.X."/>
            <person name="Van de Peer Y."/>
            <person name="Grigoriev I.V."/>
            <person name="Nordborg M."/>
            <person name="Weigel D."/>
            <person name="Guo Y.-L."/>
        </authorList>
    </citation>
    <scope>NUCLEOTIDE SEQUENCE [LARGE SCALE GENOMIC DNA]</scope>
    <source>
        <strain evidence="17">cv. MN47</strain>
    </source>
</reference>
<dbReference type="InterPro" id="IPR013083">
    <property type="entry name" value="Znf_RING/FYVE/PHD"/>
</dbReference>
<dbReference type="PANTHER" id="PTHR22996">
    <property type="entry name" value="MAHOGUNIN"/>
    <property type="match status" value="1"/>
</dbReference>
<evidence type="ECO:0000256" key="9">
    <source>
        <dbReference type="ARBA" id="ARBA00023288"/>
    </source>
</evidence>
<dbReference type="CDD" id="cd16789">
    <property type="entry name" value="mRING-HC-C3HC5_MGRN1-like"/>
    <property type="match status" value="1"/>
</dbReference>
<dbReference type="PROSITE" id="PS50089">
    <property type="entry name" value="ZF_RING_2"/>
    <property type="match status" value="1"/>
</dbReference>
<feature type="transmembrane region" description="Helical" evidence="14">
    <location>
        <begin position="168"/>
        <end position="194"/>
    </location>
</feature>
<comment type="domain">
    <text evidence="12">The RING-type zinc finger domain mediates binding to an E2 ubiquitin-conjugating enzyme.</text>
</comment>
<evidence type="ECO:0000256" key="2">
    <source>
        <dbReference type="ARBA" id="ARBA00004906"/>
    </source>
</evidence>
<dbReference type="Proteomes" id="UP000008694">
    <property type="component" value="Unassembled WGS sequence"/>
</dbReference>
<dbReference type="GO" id="GO:0008270">
    <property type="term" value="F:zinc ion binding"/>
    <property type="evidence" value="ECO:0007669"/>
    <property type="project" value="UniProtKB-KW"/>
</dbReference>
<dbReference type="eggNOG" id="KOG4265">
    <property type="taxonomic scope" value="Eukaryota"/>
</dbReference>
<dbReference type="InterPro" id="IPR045195">
    <property type="entry name" value="LOG2-like_mRING_C3HC5"/>
</dbReference>
<keyword evidence="14" id="KW-0472">Membrane</keyword>
<evidence type="ECO:0000256" key="5">
    <source>
        <dbReference type="ARBA" id="ARBA00022723"/>
    </source>
</evidence>
<keyword evidence="12" id="KW-0963">Cytoplasm</keyword>
<dbReference type="HOGENOM" id="CLU_016631_0_0_1"/>
<comment type="similarity">
    <text evidence="10 12">Belongs to the RING-type zinc finger family. LOG2 subfamily.</text>
</comment>
<dbReference type="AlphaFoldDB" id="D7L4S6"/>
<keyword evidence="8 12" id="KW-0862">Zinc</keyword>
<dbReference type="PANTHER" id="PTHR22996:SF4">
    <property type="entry name" value="E3 UBIQUITIN-PROTEIN LIGASE LUL4-RELATED"/>
    <property type="match status" value="1"/>
</dbReference>
<evidence type="ECO:0000256" key="7">
    <source>
        <dbReference type="ARBA" id="ARBA00022786"/>
    </source>
</evidence>
<accession>D7L4S6</accession>
<keyword evidence="7 12" id="KW-0833">Ubl conjugation pathway</keyword>
<feature type="region of interest" description="Disordered" evidence="13">
    <location>
        <begin position="197"/>
        <end position="227"/>
    </location>
</feature>
<evidence type="ECO:0000313" key="16">
    <source>
        <dbReference type="EMBL" id="EFH60820.1"/>
    </source>
</evidence>
<protein>
    <recommendedName>
        <fullName evidence="12">E3 ubiquitin-protein ligase</fullName>
        <ecNumber evidence="12">2.3.2.27</ecNumber>
    </recommendedName>
    <alternativeName>
        <fullName evidence="12">RING-type E3 ubiquitin transferase</fullName>
    </alternativeName>
</protein>
<dbReference type="Pfam" id="PF26192">
    <property type="entry name" value="RNF157-like_N"/>
    <property type="match status" value="1"/>
</dbReference>
<dbReference type="GO" id="GO:0005737">
    <property type="term" value="C:cytoplasm"/>
    <property type="evidence" value="ECO:0007669"/>
    <property type="project" value="UniProtKB-SubCell"/>
</dbReference>
<comment type="function">
    <text evidence="12">E3 ubiquitin ligase.</text>
</comment>
<sequence>MNMKTSKMKFTKEMIESIKDKLPRLSFLLLFLRQCYGGCGDRTHLLPCSIATTSTRFWNLSDRPVELQIRVGSILKRVHTLKPGRSKRLRHRSIHRAYVDDQEGRRWLYYDDTCLPYVWVHETGTDLSKMVKQQYVSLEDLRDYSEIRVFKDLQRGCVSVEKRDRASAFLSASSCSAFCLISFFPIVILSPMGISFSNNNRRRDNNNNRRHLHHYPPPPYYYLDPPPPPPPPFPPHYDYNYSNYHLSQPLPPQPQINSCSYGHYHYHHQPPQYFTTAQPNWWGPMVRPAYYGPPQPQAQTQPLPPPFVEQQNAKKVRNDVNVHRDTVRLGVDDLVPGHHLVSFVFDALFDGSFTITFFAKEEPNCTIIPQFPEVYSPTRFHFQKGPGQKFLQPSGTGTDLSFFALDDLSRPLQEDVYPLVISAETVISPNSISEQSSVHKQVTQAVLEKDNDGSFKVKVVKQILWIEGVRYELRELYGSTTQGAASGLEDSGSGKECVICMTEAKDTAVLPCRHLCMCSDCAKELRLQSNKCPICRQPIEELLEIKVNSSDEQH</sequence>
<comment type="subcellular location">
    <subcellularLocation>
        <location evidence="12">Cytoplasm</location>
    </subcellularLocation>
</comment>
<evidence type="ECO:0000256" key="4">
    <source>
        <dbReference type="ARBA" id="ARBA00022707"/>
    </source>
</evidence>
<dbReference type="InterPro" id="IPR058981">
    <property type="entry name" value="MGRN1/RNF157-like_N"/>
</dbReference>
<evidence type="ECO:0000256" key="3">
    <source>
        <dbReference type="ARBA" id="ARBA00022679"/>
    </source>
</evidence>
<organism evidence="17">
    <name type="scientific">Arabidopsis lyrata subsp. lyrata</name>
    <name type="common">Lyre-leaved rock-cress</name>
    <dbReference type="NCBI Taxonomy" id="81972"/>
    <lineage>
        <taxon>Eukaryota</taxon>
        <taxon>Viridiplantae</taxon>
        <taxon>Streptophyta</taxon>
        <taxon>Embryophyta</taxon>
        <taxon>Tracheophyta</taxon>
        <taxon>Spermatophyta</taxon>
        <taxon>Magnoliopsida</taxon>
        <taxon>eudicotyledons</taxon>
        <taxon>Gunneridae</taxon>
        <taxon>Pentapetalae</taxon>
        <taxon>rosids</taxon>
        <taxon>malvids</taxon>
        <taxon>Brassicales</taxon>
        <taxon>Brassicaceae</taxon>
        <taxon>Camelineae</taxon>
        <taxon>Arabidopsis</taxon>
    </lineage>
</organism>
<evidence type="ECO:0000256" key="11">
    <source>
        <dbReference type="PROSITE-ProRule" id="PRU00175"/>
    </source>
</evidence>
<comment type="pathway">
    <text evidence="2 12">Protein modification; protein ubiquitination.</text>
</comment>
<gene>
    <name evidence="16" type="ORF">ARALYDRAFT_317476</name>
</gene>